<dbReference type="GO" id="GO:0071763">
    <property type="term" value="P:nuclear membrane organization"/>
    <property type="evidence" value="ECO:0007669"/>
    <property type="project" value="TreeGrafter"/>
</dbReference>
<feature type="compositionally biased region" description="Polar residues" evidence="1">
    <location>
        <begin position="450"/>
        <end position="459"/>
    </location>
</feature>
<dbReference type="GO" id="GO:0005635">
    <property type="term" value="C:nuclear envelope"/>
    <property type="evidence" value="ECO:0007669"/>
    <property type="project" value="TreeGrafter"/>
</dbReference>
<name>A0A2P2LNV7_RHIMU</name>
<reference evidence="2" key="1">
    <citation type="submission" date="2018-02" db="EMBL/GenBank/DDBJ databases">
        <title>Rhizophora mucronata_Transcriptome.</title>
        <authorList>
            <person name="Meera S.P."/>
            <person name="Sreeshan A."/>
            <person name="Augustine A."/>
        </authorList>
    </citation>
    <scope>NUCLEOTIDE SEQUENCE</scope>
    <source>
        <tissue evidence="2">Leaf</tissue>
    </source>
</reference>
<dbReference type="EMBL" id="GGEC01039158">
    <property type="protein sequence ID" value="MBX19642.1"/>
    <property type="molecule type" value="Transcribed_RNA"/>
</dbReference>
<evidence type="ECO:0000313" key="2">
    <source>
        <dbReference type="EMBL" id="MBX19642.1"/>
    </source>
</evidence>
<feature type="region of interest" description="Disordered" evidence="1">
    <location>
        <begin position="75"/>
        <end position="137"/>
    </location>
</feature>
<dbReference type="PANTHER" id="PTHR33416:SF17">
    <property type="entry name" value="PROTEIN KAKU4"/>
    <property type="match status" value="1"/>
</dbReference>
<accession>A0A2P2LNV7</accession>
<feature type="region of interest" description="Disordered" evidence="1">
    <location>
        <begin position="421"/>
        <end position="471"/>
    </location>
</feature>
<feature type="compositionally biased region" description="Acidic residues" evidence="1">
    <location>
        <begin position="93"/>
        <end position="107"/>
    </location>
</feature>
<dbReference type="AlphaFoldDB" id="A0A2P2LNV7"/>
<dbReference type="PANTHER" id="PTHR33416">
    <property type="entry name" value="NUCLEAR PORE COMPLEX PROTEIN NUP1"/>
    <property type="match status" value="1"/>
</dbReference>
<organism evidence="2">
    <name type="scientific">Rhizophora mucronata</name>
    <name type="common">Asiatic mangrove</name>
    <dbReference type="NCBI Taxonomy" id="61149"/>
    <lineage>
        <taxon>Eukaryota</taxon>
        <taxon>Viridiplantae</taxon>
        <taxon>Streptophyta</taxon>
        <taxon>Embryophyta</taxon>
        <taxon>Tracheophyta</taxon>
        <taxon>Spermatophyta</taxon>
        <taxon>Magnoliopsida</taxon>
        <taxon>eudicotyledons</taxon>
        <taxon>Gunneridae</taxon>
        <taxon>Pentapetalae</taxon>
        <taxon>rosids</taxon>
        <taxon>fabids</taxon>
        <taxon>Malpighiales</taxon>
        <taxon>Rhizophoraceae</taxon>
        <taxon>Rhizophora</taxon>
    </lineage>
</organism>
<feature type="compositionally biased region" description="Basic and acidic residues" evidence="1">
    <location>
        <begin position="128"/>
        <end position="137"/>
    </location>
</feature>
<proteinExistence type="predicted"/>
<evidence type="ECO:0000256" key="1">
    <source>
        <dbReference type="SAM" id="MobiDB-lite"/>
    </source>
</evidence>
<feature type="compositionally biased region" description="Polar residues" evidence="1">
    <location>
        <begin position="40"/>
        <end position="51"/>
    </location>
</feature>
<feature type="region of interest" description="Disordered" evidence="1">
    <location>
        <begin position="570"/>
        <end position="623"/>
    </location>
</feature>
<feature type="compositionally biased region" description="Low complexity" evidence="1">
    <location>
        <begin position="79"/>
        <end position="92"/>
    </location>
</feature>
<feature type="compositionally biased region" description="Basic and acidic residues" evidence="1">
    <location>
        <begin position="430"/>
        <end position="447"/>
    </location>
</feature>
<protein>
    <submittedName>
        <fullName evidence="2">Uncharacterized protein LOC105130507 isoform X2</fullName>
    </submittedName>
</protein>
<feature type="region of interest" description="Disordered" evidence="1">
    <location>
        <begin position="1"/>
        <end position="51"/>
    </location>
</feature>
<sequence length="623" mass="67874">MATTSGGPRPIAERGSGGKVVRTRRTAVPRTPYERPTPRLSPNSDSSSPNWLSRLILSPTRMIASGAGKVLASVFEGNSSSSSSSSLSSDGDSTSDDDMEVTSDDNDIPPQGTDWVEKKNQMSKINSPRKETPALEWKSETKRVIEQLLMQETFTREECNRLTDIIKSRVVDFPITGGAEGQRQDVDASDICNTAVIEAKKWLEEKKSGSNLKSKLEYETCTFNTAMLPRVTEVEAGSPVDLAKSYMRARPPWASPSSNQIQHYSSSPTGIQMRTPYSFGGNSVSSSKLTWDSPTSSKILEEIRSRVKSKATEDMLRARPSSKIDWSALASDYKSRPNLFLDDKVQTSMEDNIHCSTQLIEAPIKLVNHVTTHGLPVSQAEHKEGFQNHEGFSNPATCNPEGSQDPQAMQIIEEKREAISGDRQILQPSDDVKTASHSATTDDRPRAAEGNSQPLSSSVGDIIQDAVPDSSPCEISCSTSKEVARMGDAIGVNGFPSPGTGLSVGQEKEQNARLYDEEHNAVGLDGDKMTGNAIVEENCELLSEASVEVPLIYLNDTEIPIIEENNSVDSDSQYGFSMHPEPLLQGKGRPNAKRAMAGKTSSVAEKQQGRKVGRYNNRGRGRS</sequence>
<feature type="compositionally biased region" description="Basic residues" evidence="1">
    <location>
        <begin position="609"/>
        <end position="623"/>
    </location>
</feature>